<dbReference type="AlphaFoldDB" id="A0A8T2Q6W6"/>
<dbReference type="PANTHER" id="PTHR37175:SF1">
    <property type="entry name" value="CONSTANS-LIKE PROTEIN-RELATED"/>
    <property type="match status" value="1"/>
</dbReference>
<dbReference type="PANTHER" id="PTHR37175">
    <property type="entry name" value="BNAA08G28800D PROTEIN"/>
    <property type="match status" value="1"/>
</dbReference>
<protein>
    <submittedName>
        <fullName evidence="1">Uncharacterized protein</fullName>
    </submittedName>
</protein>
<accession>A0A8T2Q6W6</accession>
<comment type="caution">
    <text evidence="1">The sequence shown here is derived from an EMBL/GenBank/DDBJ whole genome shotgun (WGS) entry which is preliminary data.</text>
</comment>
<dbReference type="OrthoDB" id="1933769at2759"/>
<dbReference type="Proteomes" id="UP000825935">
    <property type="component" value="Chromosome 37"/>
</dbReference>
<dbReference type="EMBL" id="CM035442">
    <property type="protein sequence ID" value="KAH7279370.1"/>
    <property type="molecule type" value="Genomic_DNA"/>
</dbReference>
<reference evidence="1" key="1">
    <citation type="submission" date="2021-08" db="EMBL/GenBank/DDBJ databases">
        <title>WGS assembly of Ceratopteris richardii.</title>
        <authorList>
            <person name="Marchant D.B."/>
            <person name="Chen G."/>
            <person name="Jenkins J."/>
            <person name="Shu S."/>
            <person name="Leebens-Mack J."/>
            <person name="Grimwood J."/>
            <person name="Schmutz J."/>
            <person name="Soltis P."/>
            <person name="Soltis D."/>
            <person name="Chen Z.-H."/>
        </authorList>
    </citation>
    <scope>NUCLEOTIDE SEQUENCE</scope>
    <source>
        <strain evidence="1">Whitten #5841</strain>
        <tissue evidence="1">Leaf</tissue>
    </source>
</reference>
<dbReference type="Pfam" id="PF06910">
    <property type="entry name" value="MEA1"/>
    <property type="match status" value="1"/>
</dbReference>
<proteinExistence type="predicted"/>
<evidence type="ECO:0000313" key="2">
    <source>
        <dbReference type="Proteomes" id="UP000825935"/>
    </source>
</evidence>
<keyword evidence="2" id="KW-1185">Reference proteome</keyword>
<evidence type="ECO:0000313" key="1">
    <source>
        <dbReference type="EMBL" id="KAH7279370.1"/>
    </source>
</evidence>
<gene>
    <name evidence="1" type="ORF">KP509_37G016600</name>
</gene>
<sequence>MALPLSTLTADGEEEEDAIHRYDAAGYAQLPVDHLSDSSSESNYVPADDLIQDTPAFRTVSSSLQENSESDANLNQDGIHECYANGIRNQEVYSTVTFHDDDDLQTSRQTVARDRRLHNENGGNNEHVDYKNESTSYTSHTVQIDGMEVHIYGELVGLQTLDLSKDNRDFDTVDDMEDVDEYERQCEEDAAMLEAKQAEEARRAAPLSPNRCEAIKNAMQRISLGGYRPDWADKVPEKQWLDMLRKK</sequence>
<name>A0A8T2Q6W6_CERRI</name>
<organism evidence="1 2">
    <name type="scientific">Ceratopteris richardii</name>
    <name type="common">Triangle waterfern</name>
    <dbReference type="NCBI Taxonomy" id="49495"/>
    <lineage>
        <taxon>Eukaryota</taxon>
        <taxon>Viridiplantae</taxon>
        <taxon>Streptophyta</taxon>
        <taxon>Embryophyta</taxon>
        <taxon>Tracheophyta</taxon>
        <taxon>Polypodiopsida</taxon>
        <taxon>Polypodiidae</taxon>
        <taxon>Polypodiales</taxon>
        <taxon>Pteridineae</taxon>
        <taxon>Pteridaceae</taxon>
        <taxon>Parkerioideae</taxon>
        <taxon>Ceratopteris</taxon>
    </lineage>
</organism>